<dbReference type="EMBL" id="BQXS01005463">
    <property type="protein sequence ID" value="GKT37921.1"/>
    <property type="molecule type" value="Genomic_DNA"/>
</dbReference>
<name>A0ABQ5L0W9_9EUKA</name>
<evidence type="ECO:0000259" key="2">
    <source>
        <dbReference type="Pfam" id="PF04717"/>
    </source>
</evidence>
<gene>
    <name evidence="3" type="ORF">ADUPG1_003859</name>
</gene>
<feature type="compositionally biased region" description="Basic and acidic residues" evidence="1">
    <location>
        <begin position="121"/>
        <end position="131"/>
    </location>
</feature>
<protein>
    <submittedName>
        <fullName evidence="3">Type VI secretion system tip protein VgrG</fullName>
    </submittedName>
</protein>
<organism evidence="3 4">
    <name type="scientific">Aduncisulcus paluster</name>
    <dbReference type="NCBI Taxonomy" id="2918883"/>
    <lineage>
        <taxon>Eukaryota</taxon>
        <taxon>Metamonada</taxon>
        <taxon>Carpediemonas-like organisms</taxon>
        <taxon>Aduncisulcus</taxon>
    </lineage>
</organism>
<feature type="region of interest" description="Disordered" evidence="1">
    <location>
        <begin position="97"/>
        <end position="139"/>
    </location>
</feature>
<feature type="non-terminal residue" evidence="3">
    <location>
        <position position="158"/>
    </location>
</feature>
<dbReference type="InterPro" id="IPR006531">
    <property type="entry name" value="Gp5/Vgr_OB"/>
</dbReference>
<dbReference type="Proteomes" id="UP001057375">
    <property type="component" value="Unassembled WGS sequence"/>
</dbReference>
<dbReference type="SUPFAM" id="SSF69255">
    <property type="entry name" value="gp5 N-terminal domain-like"/>
    <property type="match status" value="1"/>
</dbReference>
<evidence type="ECO:0000313" key="3">
    <source>
        <dbReference type="EMBL" id="GKT37921.1"/>
    </source>
</evidence>
<sequence>ESGRSGGKATTWLRMAQPYGGSNHGMHFPLHKGTEVLITCVEGDPDRPIIQAAAPNPENPSLVKDSNQTKCMITTGGQNRIHMEDKQGGERILMHSPKSDTWIRMGTPNDPPPEGDGGDEDDKKGWERENEGGQDGWKLHTKAHMEVFAGSSAETVLG</sequence>
<dbReference type="Gene3D" id="2.40.50.230">
    <property type="entry name" value="Gp5 N-terminal domain"/>
    <property type="match status" value="1"/>
</dbReference>
<feature type="non-terminal residue" evidence="3">
    <location>
        <position position="1"/>
    </location>
</feature>
<keyword evidence="4" id="KW-1185">Reference proteome</keyword>
<dbReference type="Pfam" id="PF04717">
    <property type="entry name" value="Phage_base_V"/>
    <property type="match status" value="1"/>
</dbReference>
<dbReference type="InterPro" id="IPR037026">
    <property type="entry name" value="Vgr_OB-fold_dom_sf"/>
</dbReference>
<comment type="caution">
    <text evidence="3">The sequence shown here is derived from an EMBL/GenBank/DDBJ whole genome shotgun (WGS) entry which is preliminary data.</text>
</comment>
<evidence type="ECO:0000256" key="1">
    <source>
        <dbReference type="SAM" id="MobiDB-lite"/>
    </source>
</evidence>
<feature type="domain" description="Gp5/Type VI secretion system Vgr protein OB-fold" evidence="2">
    <location>
        <begin position="6"/>
        <end position="51"/>
    </location>
</feature>
<proteinExistence type="predicted"/>
<accession>A0ABQ5L0W9</accession>
<reference evidence="3" key="1">
    <citation type="submission" date="2022-03" db="EMBL/GenBank/DDBJ databases">
        <title>Draft genome sequence of Aduncisulcus paluster, a free-living microaerophilic Fornicata.</title>
        <authorList>
            <person name="Yuyama I."/>
            <person name="Kume K."/>
            <person name="Tamura T."/>
            <person name="Inagaki Y."/>
            <person name="Hashimoto T."/>
        </authorList>
    </citation>
    <scope>NUCLEOTIDE SEQUENCE</scope>
    <source>
        <strain evidence="3">NY0171</strain>
    </source>
</reference>
<dbReference type="SUPFAM" id="SSF69349">
    <property type="entry name" value="Phage fibre proteins"/>
    <property type="match status" value="1"/>
</dbReference>
<evidence type="ECO:0000313" key="4">
    <source>
        <dbReference type="Proteomes" id="UP001057375"/>
    </source>
</evidence>